<evidence type="ECO:0000313" key="1">
    <source>
        <dbReference type="EMBL" id="MCD9637804.1"/>
    </source>
</evidence>
<keyword evidence="2" id="KW-1185">Reference proteome</keyword>
<proteinExistence type="predicted"/>
<protein>
    <submittedName>
        <fullName evidence="1">Uncharacterized protein</fullName>
    </submittedName>
</protein>
<reference evidence="1 2" key="1">
    <citation type="journal article" date="2021" name="BMC Genomics">
        <title>Datura genome reveals duplications of psychoactive alkaloid biosynthetic genes and high mutation rate following tissue culture.</title>
        <authorList>
            <person name="Rajewski A."/>
            <person name="Carter-House D."/>
            <person name="Stajich J."/>
            <person name="Litt A."/>
        </authorList>
    </citation>
    <scope>NUCLEOTIDE SEQUENCE [LARGE SCALE GENOMIC DNA]</scope>
    <source>
        <strain evidence="1">AR-01</strain>
    </source>
</reference>
<organism evidence="1 2">
    <name type="scientific">Datura stramonium</name>
    <name type="common">Jimsonweed</name>
    <name type="synonym">Common thornapple</name>
    <dbReference type="NCBI Taxonomy" id="4076"/>
    <lineage>
        <taxon>Eukaryota</taxon>
        <taxon>Viridiplantae</taxon>
        <taxon>Streptophyta</taxon>
        <taxon>Embryophyta</taxon>
        <taxon>Tracheophyta</taxon>
        <taxon>Spermatophyta</taxon>
        <taxon>Magnoliopsida</taxon>
        <taxon>eudicotyledons</taxon>
        <taxon>Gunneridae</taxon>
        <taxon>Pentapetalae</taxon>
        <taxon>asterids</taxon>
        <taxon>lamiids</taxon>
        <taxon>Solanales</taxon>
        <taxon>Solanaceae</taxon>
        <taxon>Solanoideae</taxon>
        <taxon>Datureae</taxon>
        <taxon>Datura</taxon>
    </lineage>
</organism>
<evidence type="ECO:0000313" key="2">
    <source>
        <dbReference type="Proteomes" id="UP000823775"/>
    </source>
</evidence>
<comment type="caution">
    <text evidence="1">The sequence shown here is derived from an EMBL/GenBank/DDBJ whole genome shotgun (WGS) entry which is preliminary data.</text>
</comment>
<name>A0ABS8UTM7_DATST</name>
<accession>A0ABS8UTM7</accession>
<dbReference type="Proteomes" id="UP000823775">
    <property type="component" value="Unassembled WGS sequence"/>
</dbReference>
<gene>
    <name evidence="1" type="ORF">HAX54_021308</name>
</gene>
<sequence>MPPTPKKLLIGTVELSLEKSEVDPCLIRILLRSGVAELGVTGIGFDYLVGGAIAYQDDDQSLIREDDKNDYS</sequence>
<dbReference type="EMBL" id="JACEIK010002561">
    <property type="protein sequence ID" value="MCD9637804.1"/>
    <property type="molecule type" value="Genomic_DNA"/>
</dbReference>